<keyword evidence="3 4" id="KW-0620">Polyamine biosynthesis</keyword>
<dbReference type="PANTHER" id="PTHR11558">
    <property type="entry name" value="SPERMIDINE/SPERMINE SYNTHASE"/>
    <property type="match status" value="1"/>
</dbReference>
<evidence type="ECO:0000256" key="2">
    <source>
        <dbReference type="ARBA" id="ARBA00022679"/>
    </source>
</evidence>
<keyword evidence="4 7" id="KW-0745">Spermidine biosynthesis</keyword>
<dbReference type="InterPro" id="IPR035246">
    <property type="entry name" value="Spermidine_synt_N"/>
</dbReference>
<feature type="active site" description="Proton acceptor" evidence="4 5">
    <location>
        <position position="157"/>
    </location>
</feature>
<dbReference type="Gene3D" id="3.40.50.150">
    <property type="entry name" value="Vaccinia Virus protein VP39"/>
    <property type="match status" value="1"/>
</dbReference>
<dbReference type="NCBIfam" id="TIGR00417">
    <property type="entry name" value="speE"/>
    <property type="match status" value="1"/>
</dbReference>
<accession>A0A1M6NC59</accession>
<dbReference type="OrthoDB" id="9793120at2"/>
<evidence type="ECO:0000259" key="8">
    <source>
        <dbReference type="PROSITE" id="PS51006"/>
    </source>
</evidence>
<dbReference type="InterPro" id="IPR001045">
    <property type="entry name" value="Spermi_synthase"/>
</dbReference>
<dbReference type="NCBIfam" id="NF002010">
    <property type="entry name" value="PRK00811.1"/>
    <property type="match status" value="1"/>
</dbReference>
<feature type="binding site" evidence="4">
    <location>
        <begin position="157"/>
        <end position="160"/>
    </location>
    <ligand>
        <name>spermidine</name>
        <dbReference type="ChEBI" id="CHEBI:57834"/>
    </ligand>
</feature>
<dbReference type="Pfam" id="PF01564">
    <property type="entry name" value="Spermine_synth"/>
    <property type="match status" value="1"/>
</dbReference>
<feature type="binding site" evidence="4">
    <location>
        <position position="86"/>
    </location>
    <ligand>
        <name>spermidine</name>
        <dbReference type="ChEBI" id="CHEBI:57834"/>
    </ligand>
</feature>
<feature type="binding site" evidence="4">
    <location>
        <position position="164"/>
    </location>
    <ligand>
        <name>S-methyl-5'-thioadenosine</name>
        <dbReference type="ChEBI" id="CHEBI:17509"/>
    </ligand>
</feature>
<proteinExistence type="inferred from homology"/>
<dbReference type="EMBL" id="FQZD01000052">
    <property type="protein sequence ID" value="SHJ93320.1"/>
    <property type="molecule type" value="Genomic_DNA"/>
</dbReference>
<dbReference type="Gene3D" id="2.30.140.10">
    <property type="entry name" value="Spermidine synthase, tetramerisation domain"/>
    <property type="match status" value="1"/>
</dbReference>
<dbReference type="GO" id="GO:0005829">
    <property type="term" value="C:cytosol"/>
    <property type="evidence" value="ECO:0007669"/>
    <property type="project" value="TreeGrafter"/>
</dbReference>
<feature type="binding site" evidence="4">
    <location>
        <position position="106"/>
    </location>
    <ligand>
        <name>S-methyl-5'-thioadenosine</name>
        <dbReference type="ChEBI" id="CHEBI:17509"/>
    </ligand>
</feature>
<comment type="similarity">
    <text evidence="1 4 6">Belongs to the spermidine/spermine synthase family.</text>
</comment>
<dbReference type="SUPFAM" id="SSF53335">
    <property type="entry name" value="S-adenosyl-L-methionine-dependent methyltransferases"/>
    <property type="match status" value="1"/>
</dbReference>
<dbReference type="InterPro" id="IPR030374">
    <property type="entry name" value="PABS"/>
</dbReference>
<name>A0A1M6NC59_9FIRM</name>
<evidence type="ECO:0000256" key="3">
    <source>
        <dbReference type="ARBA" id="ARBA00023115"/>
    </source>
</evidence>
<dbReference type="PROSITE" id="PS01330">
    <property type="entry name" value="PABS_1"/>
    <property type="match status" value="1"/>
</dbReference>
<evidence type="ECO:0000256" key="4">
    <source>
        <dbReference type="HAMAP-Rule" id="MF_00198"/>
    </source>
</evidence>
<protein>
    <recommendedName>
        <fullName evidence="4">Polyamine aminopropyltransferase</fullName>
    </recommendedName>
    <alternativeName>
        <fullName evidence="4">Putrescine aminopropyltransferase</fullName>
        <shortName evidence="4">PAPT</shortName>
    </alternativeName>
    <alternativeName>
        <fullName evidence="4">Spermidine synthase</fullName>
        <shortName evidence="4">SPDS</shortName>
        <shortName evidence="4">SPDSY</shortName>
        <ecNumber evidence="4">2.5.1.16</ecNumber>
    </alternativeName>
</protein>
<keyword evidence="2 4" id="KW-0808">Transferase</keyword>
<evidence type="ECO:0000256" key="6">
    <source>
        <dbReference type="RuleBase" id="RU003836"/>
    </source>
</evidence>
<dbReference type="InterPro" id="IPR037163">
    <property type="entry name" value="Spermidine_synt_N_sf"/>
</dbReference>
<dbReference type="InterPro" id="IPR030373">
    <property type="entry name" value="PABS_CS"/>
</dbReference>
<dbReference type="RefSeq" id="WP_149736267.1">
    <property type="nucleotide sequence ID" value="NZ_FQZD01000052.1"/>
</dbReference>
<feature type="binding site" evidence="4">
    <location>
        <position position="62"/>
    </location>
    <ligand>
        <name>spermidine</name>
        <dbReference type="ChEBI" id="CHEBI:57834"/>
    </ligand>
</feature>
<feature type="binding site" evidence="4">
    <location>
        <position position="31"/>
    </location>
    <ligand>
        <name>S-methyl-5'-thioadenosine</name>
        <dbReference type="ChEBI" id="CHEBI:17509"/>
    </ligand>
</feature>
<dbReference type="AlphaFoldDB" id="A0A1M6NC59"/>
<comment type="subunit">
    <text evidence="4">Homodimer or homotetramer.</text>
</comment>
<dbReference type="CDD" id="cd02440">
    <property type="entry name" value="AdoMet_MTases"/>
    <property type="match status" value="1"/>
</dbReference>
<comment type="function">
    <text evidence="4">Catalyzes the irreversible transfer of a propylamine group from the amino donor S-adenosylmethioninamine (decarboxy-AdoMet) to putrescine (1,4-diaminobutane) to yield spermidine.</text>
</comment>
<keyword evidence="10" id="KW-1185">Reference proteome</keyword>
<dbReference type="PANTHER" id="PTHR11558:SF11">
    <property type="entry name" value="SPERMIDINE SYNTHASE"/>
    <property type="match status" value="1"/>
</dbReference>
<evidence type="ECO:0000313" key="9">
    <source>
        <dbReference type="EMBL" id="SHJ93320.1"/>
    </source>
</evidence>
<gene>
    <name evidence="4" type="primary">speE</name>
    <name evidence="9" type="ORF">SAMN02745170_03730</name>
</gene>
<comment type="catalytic activity">
    <reaction evidence="4 7">
        <text>S-adenosyl 3-(methylsulfanyl)propylamine + putrescine = S-methyl-5'-thioadenosine + spermidine + H(+)</text>
        <dbReference type="Rhea" id="RHEA:12721"/>
        <dbReference type="ChEBI" id="CHEBI:15378"/>
        <dbReference type="ChEBI" id="CHEBI:17509"/>
        <dbReference type="ChEBI" id="CHEBI:57443"/>
        <dbReference type="ChEBI" id="CHEBI:57834"/>
        <dbReference type="ChEBI" id="CHEBI:326268"/>
        <dbReference type="EC" id="2.5.1.16"/>
    </reaction>
</comment>
<dbReference type="HAMAP" id="MF_00198">
    <property type="entry name" value="Spermidine_synth"/>
    <property type="match status" value="1"/>
</dbReference>
<dbReference type="Proteomes" id="UP000322917">
    <property type="component" value="Unassembled WGS sequence"/>
</dbReference>
<reference evidence="9 10" key="1">
    <citation type="submission" date="2016-11" db="EMBL/GenBank/DDBJ databases">
        <authorList>
            <person name="Varghese N."/>
            <person name="Submissions S."/>
        </authorList>
    </citation>
    <scope>NUCLEOTIDE SEQUENCE [LARGE SCALE GENOMIC DNA]</scope>
    <source>
        <strain evidence="9 10">DSM 15287</strain>
    </source>
</reference>
<evidence type="ECO:0000256" key="1">
    <source>
        <dbReference type="ARBA" id="ARBA00007867"/>
    </source>
</evidence>
<evidence type="ECO:0000256" key="5">
    <source>
        <dbReference type="PROSITE-ProRule" id="PRU00354"/>
    </source>
</evidence>
<dbReference type="PROSITE" id="PS51006">
    <property type="entry name" value="PABS_2"/>
    <property type="match status" value="1"/>
</dbReference>
<organism evidence="9 10">
    <name type="scientific">Propionispora hippei DSM 15287</name>
    <dbReference type="NCBI Taxonomy" id="1123003"/>
    <lineage>
        <taxon>Bacteria</taxon>
        <taxon>Bacillati</taxon>
        <taxon>Bacillota</taxon>
        <taxon>Negativicutes</taxon>
        <taxon>Selenomonadales</taxon>
        <taxon>Sporomusaceae</taxon>
        <taxon>Propionispora</taxon>
    </lineage>
</organism>
<feature type="binding site" evidence="4">
    <location>
        <begin position="139"/>
        <end position="140"/>
    </location>
    <ligand>
        <name>S-methyl-5'-thioadenosine</name>
        <dbReference type="ChEBI" id="CHEBI:17509"/>
    </ligand>
</feature>
<dbReference type="GO" id="GO:0008295">
    <property type="term" value="P:spermidine biosynthetic process"/>
    <property type="evidence" value="ECO:0007669"/>
    <property type="project" value="UniProtKB-UniRule"/>
</dbReference>
<dbReference type="GO" id="GO:0004766">
    <property type="term" value="F:spermidine synthase activity"/>
    <property type="evidence" value="ECO:0007669"/>
    <property type="project" value="UniProtKB-UniRule"/>
</dbReference>
<dbReference type="EC" id="2.5.1.16" evidence="4"/>
<dbReference type="UniPathway" id="UPA00248">
    <property type="reaction ID" value="UER00314"/>
</dbReference>
<evidence type="ECO:0000256" key="7">
    <source>
        <dbReference type="RuleBase" id="RU003837"/>
    </source>
</evidence>
<dbReference type="Pfam" id="PF17284">
    <property type="entry name" value="Spermine_synt_N"/>
    <property type="match status" value="1"/>
</dbReference>
<sequence>MELWLTEQQTDHVGLACRVKETLFTGKSPYQDIAVVDSAEFGRMLVLDGVFQTSVFDEFVYHEMIAHVPLLTHPNPRQVLVIGGGDGGTIREVVKHPAVVQAEMVEIDGLVVEVSKKYLPEISEALLQENPKVRLKIGDGIQHMKEAQNKYDVIIVDCSDPIGPGEGLFTPEFYQDVYKALKEDGLFVQQTESPFYHQPLLRRLFSDIRDLFPITRTYLASIPLYPGGLHCFTLGSKHYDPLQGEVPVLPFATRYYNRDIHRSCFALPTFIQDLLK</sequence>
<comment type="pathway">
    <text evidence="4">Amine and polyamine biosynthesis; spermidine biosynthesis; spermidine from putrescine: step 1/1.</text>
</comment>
<feature type="domain" description="PABS" evidence="8">
    <location>
        <begin position="2"/>
        <end position="237"/>
    </location>
</feature>
<evidence type="ECO:0000313" key="10">
    <source>
        <dbReference type="Proteomes" id="UP000322917"/>
    </source>
</evidence>
<dbReference type="InterPro" id="IPR029063">
    <property type="entry name" value="SAM-dependent_MTases_sf"/>
</dbReference>